<protein>
    <submittedName>
        <fullName evidence="1">Uncharacterized protein</fullName>
    </submittedName>
</protein>
<dbReference type="AlphaFoldDB" id="A2Q474"/>
<accession>A2Q474</accession>
<reference evidence="1" key="2">
    <citation type="submission" date="2007-03" db="EMBL/GenBank/DDBJ databases">
        <authorList>
            <consortium name="The International Medicago Genome Annotation Group"/>
        </authorList>
    </citation>
    <scope>NUCLEOTIDE SEQUENCE</scope>
</reference>
<evidence type="ECO:0000313" key="1">
    <source>
        <dbReference type="EMBL" id="ABN08424.1"/>
    </source>
</evidence>
<gene>
    <name evidence="1" type="ORF">MtrDRAFT_AC157373g16v2</name>
</gene>
<sequence length="58" mass="6412">MAVAATVSYLLDELWGHIFIFLNDAVKNIYDIHANGMLAYNLSFLSLFKIVSSISSSS</sequence>
<dbReference type="EMBL" id="AC157373">
    <property type="protein sequence ID" value="ABN08424.1"/>
    <property type="molecule type" value="Genomic_DNA"/>
</dbReference>
<proteinExistence type="predicted"/>
<organism evidence="1">
    <name type="scientific">Medicago truncatula</name>
    <name type="common">Barrel medic</name>
    <name type="synonym">Medicago tribuloides</name>
    <dbReference type="NCBI Taxonomy" id="3880"/>
    <lineage>
        <taxon>Eukaryota</taxon>
        <taxon>Viridiplantae</taxon>
        <taxon>Streptophyta</taxon>
        <taxon>Embryophyta</taxon>
        <taxon>Tracheophyta</taxon>
        <taxon>Spermatophyta</taxon>
        <taxon>Magnoliopsida</taxon>
        <taxon>eudicotyledons</taxon>
        <taxon>Gunneridae</taxon>
        <taxon>Pentapetalae</taxon>
        <taxon>rosids</taxon>
        <taxon>fabids</taxon>
        <taxon>Fabales</taxon>
        <taxon>Fabaceae</taxon>
        <taxon>Papilionoideae</taxon>
        <taxon>50 kb inversion clade</taxon>
        <taxon>NPAAA clade</taxon>
        <taxon>Hologalegina</taxon>
        <taxon>IRL clade</taxon>
        <taxon>Trifolieae</taxon>
        <taxon>Medicago</taxon>
    </lineage>
</organism>
<name>A2Q474_MEDTR</name>
<reference evidence="1" key="1">
    <citation type="submission" date="2005-03" db="EMBL/GenBank/DDBJ databases">
        <authorList>
            <person name="Town C.D."/>
        </authorList>
    </citation>
    <scope>NUCLEOTIDE SEQUENCE</scope>
</reference>